<feature type="region of interest" description="Disordered" evidence="1">
    <location>
        <begin position="246"/>
        <end position="284"/>
    </location>
</feature>
<gene>
    <name evidence="2" type="ORF">KQX54_016770</name>
</gene>
<feature type="compositionally biased region" description="Basic and acidic residues" evidence="1">
    <location>
        <begin position="246"/>
        <end position="262"/>
    </location>
</feature>
<sequence length="308" mass="35417">MSSVVKKSDLDLKNKKLSKKCLFEKLENHIKKLVEEIEEKTSDFQKSFQSLQASMDVCLARGPCESMQNYFERIQELNKHFDDLEDKSSNFVDNISRLRIKSLLIDGLKELDDGHDSSPITEAPQLQLNANNSSVGLFRDNILEIDDSEAMKIIINENEDIIVDKVPEKEILSELEETRSYIEEDGINTLDSVTPDYTHERDSNCNCCVTPLFSDRELSPIAVTKIKRSSSQTPVSLINDIQQEWSEKSTEERGNKKEERICKKTSKINSSNSSNENPPLRKFFSKPLEKNNRFFLSKYWIESESDSD</sequence>
<evidence type="ECO:0000313" key="2">
    <source>
        <dbReference type="EMBL" id="KAH0547035.1"/>
    </source>
</evidence>
<dbReference type="AlphaFoldDB" id="A0AAV7IA13"/>
<proteinExistence type="predicted"/>
<protein>
    <submittedName>
        <fullName evidence="2">Uncharacterized protein</fullName>
    </submittedName>
</protein>
<organism evidence="2 3">
    <name type="scientific">Cotesia glomerata</name>
    <name type="common">Lepidopteran parasitic wasp</name>
    <name type="synonym">Apanteles glomeratus</name>
    <dbReference type="NCBI Taxonomy" id="32391"/>
    <lineage>
        <taxon>Eukaryota</taxon>
        <taxon>Metazoa</taxon>
        <taxon>Ecdysozoa</taxon>
        <taxon>Arthropoda</taxon>
        <taxon>Hexapoda</taxon>
        <taxon>Insecta</taxon>
        <taxon>Pterygota</taxon>
        <taxon>Neoptera</taxon>
        <taxon>Endopterygota</taxon>
        <taxon>Hymenoptera</taxon>
        <taxon>Apocrita</taxon>
        <taxon>Ichneumonoidea</taxon>
        <taxon>Braconidae</taxon>
        <taxon>Microgastrinae</taxon>
        <taxon>Cotesia</taxon>
    </lineage>
</organism>
<comment type="caution">
    <text evidence="2">The sequence shown here is derived from an EMBL/GenBank/DDBJ whole genome shotgun (WGS) entry which is preliminary data.</text>
</comment>
<evidence type="ECO:0000313" key="3">
    <source>
        <dbReference type="Proteomes" id="UP000826195"/>
    </source>
</evidence>
<reference evidence="2 3" key="1">
    <citation type="journal article" date="2021" name="J. Hered.">
        <title>A chromosome-level genome assembly of the parasitoid wasp, Cotesia glomerata (Hymenoptera: Braconidae).</title>
        <authorList>
            <person name="Pinto B.J."/>
            <person name="Weis J.J."/>
            <person name="Gamble T."/>
            <person name="Ode P.J."/>
            <person name="Paul R."/>
            <person name="Zaspel J.M."/>
        </authorList>
    </citation>
    <scope>NUCLEOTIDE SEQUENCE [LARGE SCALE GENOMIC DNA]</scope>
    <source>
        <strain evidence="2">CgM1</strain>
    </source>
</reference>
<accession>A0AAV7IA13</accession>
<dbReference type="EMBL" id="JAHXZJ010002237">
    <property type="protein sequence ID" value="KAH0547035.1"/>
    <property type="molecule type" value="Genomic_DNA"/>
</dbReference>
<dbReference type="Proteomes" id="UP000826195">
    <property type="component" value="Unassembled WGS sequence"/>
</dbReference>
<keyword evidence="3" id="KW-1185">Reference proteome</keyword>
<evidence type="ECO:0000256" key="1">
    <source>
        <dbReference type="SAM" id="MobiDB-lite"/>
    </source>
</evidence>
<name>A0AAV7IA13_COTGL</name>